<reference evidence="1 2" key="1">
    <citation type="submission" date="2017-12" db="EMBL/GenBank/DDBJ databases">
        <authorList>
            <consortium name="DOE Joint Genome Institute"/>
            <person name="Haridas S."/>
            <person name="Kjaerbolling I."/>
            <person name="Vesth T.C."/>
            <person name="Frisvad J.C."/>
            <person name="Nybo J.L."/>
            <person name="Theobald S."/>
            <person name="Kuo A."/>
            <person name="Bowyer P."/>
            <person name="Matsuda Y."/>
            <person name="Mondo S."/>
            <person name="Lyhne E.K."/>
            <person name="Kogle M.E."/>
            <person name="Clum A."/>
            <person name="Lipzen A."/>
            <person name="Salamov A."/>
            <person name="Ngan C.Y."/>
            <person name="Daum C."/>
            <person name="Chiniquy J."/>
            <person name="Barry K."/>
            <person name="LaButti K."/>
            <person name="Simmons B.A."/>
            <person name="Magnuson J.K."/>
            <person name="Mortensen U.H."/>
            <person name="Larsen T.O."/>
            <person name="Grigoriev I.V."/>
            <person name="Baker S.E."/>
            <person name="Andersen M.R."/>
            <person name="Nordberg H.P."/>
            <person name="Cantor M.N."/>
            <person name="Hua S.X."/>
        </authorList>
    </citation>
    <scope>NUCLEOTIDE SEQUENCE [LARGE SCALE GENOMIC DNA]</scope>
    <source>
        <strain evidence="1 2">CBS 102.13</strain>
    </source>
</reference>
<dbReference type="RefSeq" id="XP_024672171.1">
    <property type="nucleotide sequence ID" value="XM_024812564.1"/>
</dbReference>
<dbReference type="Proteomes" id="UP000234585">
    <property type="component" value="Unassembled WGS sequence"/>
</dbReference>
<evidence type="ECO:0000313" key="1">
    <source>
        <dbReference type="EMBL" id="PLB38159.1"/>
    </source>
</evidence>
<name>A0A2I2FC05_ASPCN</name>
<keyword evidence="2" id="KW-1185">Reference proteome</keyword>
<dbReference type="AlphaFoldDB" id="A0A2I2FC05"/>
<organism evidence="1 2">
    <name type="scientific">Aspergillus candidus</name>
    <dbReference type="NCBI Taxonomy" id="41067"/>
    <lineage>
        <taxon>Eukaryota</taxon>
        <taxon>Fungi</taxon>
        <taxon>Dikarya</taxon>
        <taxon>Ascomycota</taxon>
        <taxon>Pezizomycotina</taxon>
        <taxon>Eurotiomycetes</taxon>
        <taxon>Eurotiomycetidae</taxon>
        <taxon>Eurotiales</taxon>
        <taxon>Aspergillaceae</taxon>
        <taxon>Aspergillus</taxon>
        <taxon>Aspergillus subgen. Circumdati</taxon>
    </lineage>
</organism>
<accession>A0A2I2FC05</accession>
<dbReference type="EMBL" id="KZ559137">
    <property type="protein sequence ID" value="PLB38159.1"/>
    <property type="molecule type" value="Genomic_DNA"/>
</dbReference>
<proteinExistence type="predicted"/>
<gene>
    <name evidence="1" type="ORF">BDW47DRAFT_105412</name>
</gene>
<dbReference type="GeneID" id="36519724"/>
<protein>
    <submittedName>
        <fullName evidence="1">Uncharacterized protein</fullName>
    </submittedName>
</protein>
<evidence type="ECO:0000313" key="2">
    <source>
        <dbReference type="Proteomes" id="UP000234585"/>
    </source>
</evidence>
<sequence>MHGRRHFDWVSTGAARRTARCCLVRDQVWRSIWVWCCRWWWWCPASDQEPMRCTAGLWRSPWTWLFAVQKRWRSRSSWCLSPSWLSVVLRVWRV</sequence>